<evidence type="ECO:0000259" key="2">
    <source>
        <dbReference type="Pfam" id="PF00892"/>
    </source>
</evidence>
<evidence type="ECO:0000256" key="1">
    <source>
        <dbReference type="SAM" id="Phobius"/>
    </source>
</evidence>
<dbReference type="GO" id="GO:0016020">
    <property type="term" value="C:membrane"/>
    <property type="evidence" value="ECO:0007669"/>
    <property type="project" value="InterPro"/>
</dbReference>
<feature type="transmembrane region" description="Helical" evidence="1">
    <location>
        <begin position="102"/>
        <end position="119"/>
    </location>
</feature>
<proteinExistence type="predicted"/>
<evidence type="ECO:0000313" key="3">
    <source>
        <dbReference type="EMBL" id="RWY44353.1"/>
    </source>
</evidence>
<feature type="transmembrane region" description="Helical" evidence="1">
    <location>
        <begin position="239"/>
        <end position="259"/>
    </location>
</feature>
<keyword evidence="1" id="KW-0472">Membrane</keyword>
<keyword evidence="4" id="KW-1185">Reference proteome</keyword>
<dbReference type="AlphaFoldDB" id="A0A444MFM5"/>
<dbReference type="Pfam" id="PF00892">
    <property type="entry name" value="EamA"/>
    <property type="match status" value="2"/>
</dbReference>
<organism evidence="3 4">
    <name type="scientific">Falsigemmobacter intermedius</name>
    <dbReference type="NCBI Taxonomy" id="1553448"/>
    <lineage>
        <taxon>Bacteria</taxon>
        <taxon>Pseudomonadati</taxon>
        <taxon>Pseudomonadota</taxon>
        <taxon>Alphaproteobacteria</taxon>
        <taxon>Rhodobacterales</taxon>
        <taxon>Paracoccaceae</taxon>
        <taxon>Falsigemmobacter</taxon>
    </lineage>
</organism>
<feature type="transmembrane region" description="Helical" evidence="1">
    <location>
        <begin position="208"/>
        <end position="227"/>
    </location>
</feature>
<dbReference type="Proteomes" id="UP000287168">
    <property type="component" value="Unassembled WGS sequence"/>
</dbReference>
<feature type="domain" description="EamA" evidence="2">
    <location>
        <begin position="8"/>
        <end position="142"/>
    </location>
</feature>
<evidence type="ECO:0000313" key="4">
    <source>
        <dbReference type="Proteomes" id="UP000287168"/>
    </source>
</evidence>
<dbReference type="Gene3D" id="1.10.3730.20">
    <property type="match status" value="1"/>
</dbReference>
<protein>
    <submittedName>
        <fullName evidence="3">DMT family transporter</fullName>
    </submittedName>
</protein>
<dbReference type="EMBL" id="SBLC01000003">
    <property type="protein sequence ID" value="RWY44353.1"/>
    <property type="molecule type" value="Genomic_DNA"/>
</dbReference>
<feature type="transmembrane region" description="Helical" evidence="1">
    <location>
        <begin position="181"/>
        <end position="202"/>
    </location>
</feature>
<dbReference type="InterPro" id="IPR037185">
    <property type="entry name" value="EmrE-like"/>
</dbReference>
<dbReference type="SUPFAM" id="SSF103481">
    <property type="entry name" value="Multidrug resistance efflux transporter EmrE"/>
    <property type="match status" value="2"/>
</dbReference>
<feature type="transmembrane region" description="Helical" evidence="1">
    <location>
        <begin position="78"/>
        <end position="96"/>
    </location>
</feature>
<keyword evidence="1" id="KW-1133">Transmembrane helix</keyword>
<dbReference type="PANTHER" id="PTHR22911">
    <property type="entry name" value="ACYL-MALONYL CONDENSING ENZYME-RELATED"/>
    <property type="match status" value="1"/>
</dbReference>
<comment type="caution">
    <text evidence="3">The sequence shown here is derived from an EMBL/GenBank/DDBJ whole genome shotgun (WGS) entry which is preliminary data.</text>
</comment>
<reference evidence="3 4" key="1">
    <citation type="journal article" date="2015" name="Int. J. Syst. Evol. Microbiol.">
        <title>Gemmobacter intermedius sp. nov., isolated from a white stork (Ciconia ciconia).</title>
        <authorList>
            <person name="Kampfer P."/>
            <person name="Jerzak L."/>
            <person name="Wilharm G."/>
            <person name="Golke J."/>
            <person name="Busse H.J."/>
            <person name="Glaeser S.P."/>
        </authorList>
    </citation>
    <scope>NUCLEOTIDE SEQUENCE [LARGE SCALE GENOMIC DNA]</scope>
    <source>
        <strain evidence="3 4">119/4</strain>
    </source>
</reference>
<sequence length="291" mass="31405">MSASDNRAGIWLMVAGVAAFTLQDGLSRYLAGEYTVWFSIMLRYWFFAAFVLVMALRRPEGFRAAVSLKRPGLHFGRAVLHVSEILVIVLSFTLIGLINTHAVFQICPLLVAALAGPVLGEKVSRAQWLAIGAGFCGILLILRPGSDLFSSLALLPLLAALLFALYTVLTRLATREEGAFVAFFWSGILGAGLMTLGGVWFWEPMPASHWGLTLANGAVAILANWLIIRCYSKAEANVVQPFAYLQLVFVTLMGVLVFHEPVQPMTLAGAGVIVLAGLSTLIRVRPGQSGT</sequence>
<keyword evidence="1" id="KW-0812">Transmembrane</keyword>
<name>A0A444MFM5_9RHOB</name>
<dbReference type="PANTHER" id="PTHR22911:SF103">
    <property type="entry name" value="BLR2811 PROTEIN"/>
    <property type="match status" value="1"/>
</dbReference>
<feature type="transmembrane region" description="Helical" evidence="1">
    <location>
        <begin position="148"/>
        <end position="169"/>
    </location>
</feature>
<feature type="transmembrane region" description="Helical" evidence="1">
    <location>
        <begin position="126"/>
        <end position="142"/>
    </location>
</feature>
<feature type="domain" description="EamA" evidence="2">
    <location>
        <begin position="153"/>
        <end position="276"/>
    </location>
</feature>
<gene>
    <name evidence="3" type="ORF">EP867_02975</name>
</gene>
<feature type="transmembrane region" description="Helical" evidence="1">
    <location>
        <begin position="265"/>
        <end position="284"/>
    </location>
</feature>
<accession>A0A444MFM5</accession>
<feature type="transmembrane region" description="Helical" evidence="1">
    <location>
        <begin position="35"/>
        <end position="57"/>
    </location>
</feature>
<dbReference type="RefSeq" id="WP_128486715.1">
    <property type="nucleotide sequence ID" value="NZ_JBHLXB010000170.1"/>
</dbReference>
<dbReference type="OrthoDB" id="9807937at2"/>
<dbReference type="InterPro" id="IPR000620">
    <property type="entry name" value="EamA_dom"/>
</dbReference>